<dbReference type="Gene3D" id="3.40.50.1820">
    <property type="entry name" value="alpha/beta hydrolase"/>
    <property type="match status" value="1"/>
</dbReference>
<comment type="similarity">
    <text evidence="1">Belongs to the peptidase S33 family.</text>
</comment>
<dbReference type="NCBIfam" id="TIGR01250">
    <property type="entry name" value="pro_imino_pep_2"/>
    <property type="match status" value="1"/>
</dbReference>
<evidence type="ECO:0000313" key="4">
    <source>
        <dbReference type="EMBL" id="KDQ17247.1"/>
    </source>
</evidence>
<sequence>MSTDTLIRTGEAPFPLTGINKPCNTWYTVCGDLKSGKTPLIVLHGGPGIAHNYLLPLFDLYASHAIPVVLYDQIGTGLSTHFPEKMGDGEFWVEQLFLDQLNGLIEHLKIREFDILGHSWGGMLGARFATSRPFGLRRLVLADAPASAQLWCAAEDTLRATLPQDVQDALTKGDTEGTTESPEYKAAYSVYFERFVCTIVPLPDDIVKAFEAISEDPTVLFTMWSNLDFGSNGTLQGWSVIDDLHKITAPTLVVHGRWDVAQDSVVEPFFKYIPRVRWYTFGESSHFPHYEERERYMQIVGGFLADD</sequence>
<dbReference type="PIRSF" id="PIRSF005539">
    <property type="entry name" value="Pept_S33_TRI_F1"/>
    <property type="match status" value="1"/>
</dbReference>
<name>A0A067MZC8_BOTB1</name>
<dbReference type="InterPro" id="IPR005945">
    <property type="entry name" value="Pro_imino_pep"/>
</dbReference>
<evidence type="ECO:0000256" key="1">
    <source>
        <dbReference type="ARBA" id="ARBA00010088"/>
    </source>
</evidence>
<dbReference type="InterPro" id="IPR002410">
    <property type="entry name" value="Peptidase_S33"/>
</dbReference>
<reference evidence="5" key="1">
    <citation type="journal article" date="2014" name="Proc. Natl. Acad. Sci. U.S.A.">
        <title>Extensive sampling of basidiomycete genomes demonstrates inadequacy of the white-rot/brown-rot paradigm for wood decay fungi.</title>
        <authorList>
            <person name="Riley R."/>
            <person name="Salamov A.A."/>
            <person name="Brown D.W."/>
            <person name="Nagy L.G."/>
            <person name="Floudas D."/>
            <person name="Held B.W."/>
            <person name="Levasseur A."/>
            <person name="Lombard V."/>
            <person name="Morin E."/>
            <person name="Otillar R."/>
            <person name="Lindquist E.A."/>
            <person name="Sun H."/>
            <person name="LaButti K.M."/>
            <person name="Schmutz J."/>
            <person name="Jabbour D."/>
            <person name="Luo H."/>
            <person name="Baker S.E."/>
            <person name="Pisabarro A.G."/>
            <person name="Walton J.D."/>
            <person name="Blanchette R.A."/>
            <person name="Henrissat B."/>
            <person name="Martin F."/>
            <person name="Cullen D."/>
            <person name="Hibbett D.S."/>
            <person name="Grigoriev I.V."/>
        </authorList>
    </citation>
    <scope>NUCLEOTIDE SEQUENCE [LARGE SCALE GENOMIC DNA]</scope>
    <source>
        <strain evidence="5">FD-172 SS1</strain>
    </source>
</reference>
<dbReference type="InterPro" id="IPR000073">
    <property type="entry name" value="AB_hydrolase_1"/>
</dbReference>
<keyword evidence="5" id="KW-1185">Reference proteome</keyword>
<dbReference type="HOGENOM" id="CLU_020336_15_1_1"/>
<dbReference type="InterPro" id="IPR050266">
    <property type="entry name" value="AB_hydrolase_sf"/>
</dbReference>
<evidence type="ECO:0000313" key="5">
    <source>
        <dbReference type="Proteomes" id="UP000027195"/>
    </source>
</evidence>
<dbReference type="PANTHER" id="PTHR43798">
    <property type="entry name" value="MONOACYLGLYCEROL LIPASE"/>
    <property type="match status" value="1"/>
</dbReference>
<dbReference type="Proteomes" id="UP000027195">
    <property type="component" value="Unassembled WGS sequence"/>
</dbReference>
<dbReference type="InParanoid" id="A0A067MZC8"/>
<proteinExistence type="inferred from homology"/>
<dbReference type="STRING" id="930990.A0A067MZC8"/>
<evidence type="ECO:0000259" key="3">
    <source>
        <dbReference type="Pfam" id="PF00561"/>
    </source>
</evidence>
<dbReference type="PRINTS" id="PR00793">
    <property type="entry name" value="PROAMNOPTASE"/>
</dbReference>
<organism evidence="4 5">
    <name type="scientific">Botryobasidium botryosum (strain FD-172 SS1)</name>
    <dbReference type="NCBI Taxonomy" id="930990"/>
    <lineage>
        <taxon>Eukaryota</taxon>
        <taxon>Fungi</taxon>
        <taxon>Dikarya</taxon>
        <taxon>Basidiomycota</taxon>
        <taxon>Agaricomycotina</taxon>
        <taxon>Agaricomycetes</taxon>
        <taxon>Cantharellales</taxon>
        <taxon>Botryobasidiaceae</taxon>
        <taxon>Botryobasidium</taxon>
    </lineage>
</organism>
<accession>A0A067MZC8</accession>
<dbReference type="InterPro" id="IPR029058">
    <property type="entry name" value="AB_hydrolase_fold"/>
</dbReference>
<dbReference type="SUPFAM" id="SSF53474">
    <property type="entry name" value="alpha/beta-Hydrolases"/>
    <property type="match status" value="1"/>
</dbReference>
<gene>
    <name evidence="4" type="ORF">BOTBODRAFT_53391</name>
</gene>
<protein>
    <recommendedName>
        <fullName evidence="3">AB hydrolase-1 domain-containing protein</fullName>
    </recommendedName>
</protein>
<dbReference type="GO" id="GO:0008233">
    <property type="term" value="F:peptidase activity"/>
    <property type="evidence" value="ECO:0007669"/>
    <property type="project" value="InterPro"/>
</dbReference>
<dbReference type="EMBL" id="KL198024">
    <property type="protein sequence ID" value="KDQ17247.1"/>
    <property type="molecule type" value="Genomic_DNA"/>
</dbReference>
<dbReference type="Pfam" id="PF00561">
    <property type="entry name" value="Abhydrolase_1"/>
    <property type="match status" value="1"/>
</dbReference>
<dbReference type="AlphaFoldDB" id="A0A067MZC8"/>
<evidence type="ECO:0000256" key="2">
    <source>
        <dbReference type="ARBA" id="ARBA00022801"/>
    </source>
</evidence>
<feature type="domain" description="AB hydrolase-1" evidence="3">
    <location>
        <begin position="39"/>
        <end position="292"/>
    </location>
</feature>
<keyword evidence="2" id="KW-0378">Hydrolase</keyword>
<dbReference type="GO" id="GO:0006508">
    <property type="term" value="P:proteolysis"/>
    <property type="evidence" value="ECO:0007669"/>
    <property type="project" value="InterPro"/>
</dbReference>
<dbReference type="OrthoDB" id="190201at2759"/>